<dbReference type="EMBL" id="CP095071">
    <property type="protein sequence ID" value="UOQ83336.1"/>
    <property type="molecule type" value="Genomic_DNA"/>
</dbReference>
<protein>
    <submittedName>
        <fullName evidence="5">HAD family hydrolase</fullName>
    </submittedName>
</protein>
<accession>A0ABY4GG94</accession>
<name>A0ABY4GG94_9BACI</name>
<dbReference type="InterPro" id="IPR023198">
    <property type="entry name" value="PGP-like_dom2"/>
</dbReference>
<dbReference type="PRINTS" id="PR00413">
    <property type="entry name" value="HADHALOGNASE"/>
</dbReference>
<organism evidence="5 6">
    <name type="scientific">Gracilibacillus salinarum</name>
    <dbReference type="NCBI Taxonomy" id="2932255"/>
    <lineage>
        <taxon>Bacteria</taxon>
        <taxon>Bacillati</taxon>
        <taxon>Bacillota</taxon>
        <taxon>Bacilli</taxon>
        <taxon>Bacillales</taxon>
        <taxon>Bacillaceae</taxon>
        <taxon>Gracilibacillus</taxon>
    </lineage>
</organism>
<dbReference type="GO" id="GO:0016787">
    <property type="term" value="F:hydrolase activity"/>
    <property type="evidence" value="ECO:0007669"/>
    <property type="project" value="UniProtKB-KW"/>
</dbReference>
<dbReference type="Pfam" id="PF00702">
    <property type="entry name" value="Hydrolase"/>
    <property type="match status" value="1"/>
</dbReference>
<evidence type="ECO:0000256" key="1">
    <source>
        <dbReference type="ARBA" id="ARBA00001946"/>
    </source>
</evidence>
<evidence type="ECO:0000256" key="3">
    <source>
        <dbReference type="ARBA" id="ARBA00022801"/>
    </source>
</evidence>
<dbReference type="SFLD" id="SFLDS00003">
    <property type="entry name" value="Haloacid_Dehalogenase"/>
    <property type="match status" value="1"/>
</dbReference>
<dbReference type="Gene3D" id="3.40.50.1000">
    <property type="entry name" value="HAD superfamily/HAD-like"/>
    <property type="match status" value="1"/>
</dbReference>
<evidence type="ECO:0000313" key="6">
    <source>
        <dbReference type="Proteomes" id="UP000831537"/>
    </source>
</evidence>
<comment type="cofactor">
    <cofactor evidence="1">
        <name>Mg(2+)</name>
        <dbReference type="ChEBI" id="CHEBI:18420"/>
    </cofactor>
</comment>
<sequence>MQTIIFDVDDTLYDQLQPFHKAVHQHFSESFSDNDMTLLYKTSRKYSDEVFEQYMNGEITALDLQTYRIMKACEEFDINLSYEQAVQFQETYLAEQKEIQLFESMKQLLDKLFHHKKQLAVLTNGESAHQRMKVLQLGLNKWIPDDHIFVSGEIGHSKPSAKVFEHIENKLKLRKQETIYIGDSFEHDITGAKHAGWQAVWLNHRMRKASHPSIEADYVLEHPNGILKTARSWYST</sequence>
<dbReference type="InterPro" id="IPR036412">
    <property type="entry name" value="HAD-like_sf"/>
</dbReference>
<dbReference type="Gene3D" id="1.10.150.240">
    <property type="entry name" value="Putative phosphatase, domain 2"/>
    <property type="match status" value="1"/>
</dbReference>
<dbReference type="SUPFAM" id="SSF56784">
    <property type="entry name" value="HAD-like"/>
    <property type="match status" value="1"/>
</dbReference>
<dbReference type="Proteomes" id="UP000831537">
    <property type="component" value="Chromosome"/>
</dbReference>
<reference evidence="5 6" key="1">
    <citation type="submission" date="2022-04" db="EMBL/GenBank/DDBJ databases">
        <title>Gracilibacillus sp. isolated from saltern.</title>
        <authorList>
            <person name="Won M."/>
            <person name="Lee C.-M."/>
            <person name="Woen H.-Y."/>
            <person name="Kwon S.-W."/>
        </authorList>
    </citation>
    <scope>NUCLEOTIDE SEQUENCE [LARGE SCALE GENOMIC DNA]</scope>
    <source>
        <strain evidence="5 6">SSPM10-3</strain>
    </source>
</reference>
<evidence type="ECO:0000256" key="4">
    <source>
        <dbReference type="ARBA" id="ARBA00022842"/>
    </source>
</evidence>
<keyword evidence="4" id="KW-0460">Magnesium</keyword>
<evidence type="ECO:0000313" key="5">
    <source>
        <dbReference type="EMBL" id="UOQ83336.1"/>
    </source>
</evidence>
<dbReference type="SFLD" id="SFLDG01129">
    <property type="entry name" value="C1.5:_HAD__Beta-PGM__Phosphata"/>
    <property type="match status" value="1"/>
</dbReference>
<dbReference type="PANTHER" id="PTHR46470">
    <property type="entry name" value="N-ACYLNEURAMINATE-9-PHOSPHATASE"/>
    <property type="match status" value="1"/>
</dbReference>
<dbReference type="NCBIfam" id="TIGR01549">
    <property type="entry name" value="HAD-SF-IA-v1"/>
    <property type="match status" value="1"/>
</dbReference>
<dbReference type="RefSeq" id="WP_244740148.1">
    <property type="nucleotide sequence ID" value="NZ_CP095071.1"/>
</dbReference>
<dbReference type="InterPro" id="IPR006439">
    <property type="entry name" value="HAD-SF_hydro_IA"/>
</dbReference>
<proteinExistence type="predicted"/>
<evidence type="ECO:0000256" key="2">
    <source>
        <dbReference type="ARBA" id="ARBA00022723"/>
    </source>
</evidence>
<dbReference type="InterPro" id="IPR023214">
    <property type="entry name" value="HAD_sf"/>
</dbReference>
<keyword evidence="2" id="KW-0479">Metal-binding</keyword>
<keyword evidence="3 5" id="KW-0378">Hydrolase</keyword>
<gene>
    <name evidence="5" type="ORF">MUN87_11195</name>
</gene>
<dbReference type="PANTHER" id="PTHR46470:SF2">
    <property type="entry name" value="GLYCERALDEHYDE 3-PHOSPHATE PHOSPHATASE"/>
    <property type="match status" value="1"/>
</dbReference>
<dbReference type="InterPro" id="IPR051400">
    <property type="entry name" value="HAD-like_hydrolase"/>
</dbReference>
<keyword evidence="6" id="KW-1185">Reference proteome</keyword>